<evidence type="ECO:0008006" key="5">
    <source>
        <dbReference type="Google" id="ProtNLM"/>
    </source>
</evidence>
<dbReference type="EMBL" id="JACWMW010000001">
    <property type="protein sequence ID" value="MBD1384608.1"/>
    <property type="molecule type" value="Genomic_DNA"/>
</dbReference>
<keyword evidence="2" id="KW-1133">Transmembrane helix</keyword>
<evidence type="ECO:0000313" key="3">
    <source>
        <dbReference type="EMBL" id="MBD1384608.1"/>
    </source>
</evidence>
<keyword evidence="2" id="KW-0472">Membrane</keyword>
<organism evidence="3 4">
    <name type="scientific">Mucilaginibacter rigui</name>
    <dbReference type="NCBI Taxonomy" id="534635"/>
    <lineage>
        <taxon>Bacteria</taxon>
        <taxon>Pseudomonadati</taxon>
        <taxon>Bacteroidota</taxon>
        <taxon>Sphingobacteriia</taxon>
        <taxon>Sphingobacteriales</taxon>
        <taxon>Sphingobacteriaceae</taxon>
        <taxon>Mucilaginibacter</taxon>
    </lineage>
</organism>
<keyword evidence="4" id="KW-1185">Reference proteome</keyword>
<comment type="caution">
    <text evidence="3">The sequence shown here is derived from an EMBL/GenBank/DDBJ whole genome shotgun (WGS) entry which is preliminary data.</text>
</comment>
<feature type="transmembrane region" description="Helical" evidence="2">
    <location>
        <begin position="593"/>
        <end position="615"/>
    </location>
</feature>
<gene>
    <name evidence="3" type="ORF">IDJ75_04900</name>
</gene>
<protein>
    <recommendedName>
        <fullName evidence="5">Pentapeptide repeat-containing protein</fullName>
    </recommendedName>
</protein>
<feature type="region of interest" description="Disordered" evidence="1">
    <location>
        <begin position="1"/>
        <end position="21"/>
    </location>
</feature>
<reference evidence="3 4" key="1">
    <citation type="submission" date="2020-09" db="EMBL/GenBank/DDBJ databases">
        <title>Novel species of Mucilaginibacter isolated from a glacier on the Tibetan Plateau.</title>
        <authorList>
            <person name="Liu Q."/>
            <person name="Xin Y.-H."/>
        </authorList>
    </citation>
    <scope>NUCLEOTIDE SEQUENCE [LARGE SCALE GENOMIC DNA]</scope>
    <source>
        <strain evidence="3 4">CGMCC 1.13878</strain>
    </source>
</reference>
<evidence type="ECO:0000256" key="2">
    <source>
        <dbReference type="SAM" id="Phobius"/>
    </source>
</evidence>
<feature type="transmembrane region" description="Helical" evidence="2">
    <location>
        <begin position="516"/>
        <end position="536"/>
    </location>
</feature>
<dbReference type="Proteomes" id="UP000618754">
    <property type="component" value="Unassembled WGS sequence"/>
</dbReference>
<feature type="compositionally biased region" description="Pro residues" evidence="1">
    <location>
        <begin position="9"/>
        <end position="18"/>
    </location>
</feature>
<sequence>MIAIRRPPKSQPTPPPTFPKDAIQTIEGINIDYLELKEADYKAKHTTFRNVAFKSLVLFDGTKLSHGLLFEDIEFPEAVVFKNVIVDQYDQLISPDSVSIVFKNCTFKQPVQIIGQHTHIDRSICFDNCIFYEGLSIERITVVKEGLSFKNCEIHQKLDIFNSVFNSDITFRETHIHAYLRLFAVKSGMLVFSKLNIDGNLHLDSSTFPNGIVFNDGNFKDDVYFTLNKTDRSGLTMIGSSFEKSITINHQSKDKVLENGISQYYISSAKFSNGLSIKGISNLASPFPKVKEITLDISSLLIGSIVFDSLDIGILNLSGYNTLAKVTFKHTAIRQIRAKEFINESGLIFSDVIASGSDWPDGNNGFLGSALYMDNTNFGKAQFFQTNFKSFEKVVFTNIILTEIATSNVTWFTAKKLEDGIIVSLKTKLKATIKTKDKLKIEQDRNALIRELNTIKEIYRQLKFAAQKQGDIPLSHEFQRIEMGYYKEITQVERPRRWSEFLILYSSQSNNFGQSWVRALWGLIVFSFICYIPVGFLTSEHLDYTKAAVSLDDLIVNARVIFLDNIKTWLTLFNPTHRVKDITESIDKFSSWVYFWDFISRIVVAYFIFQMVSAFRKFSK</sequence>
<accession>A0ABR7X1Y9</accession>
<evidence type="ECO:0000313" key="4">
    <source>
        <dbReference type="Proteomes" id="UP000618754"/>
    </source>
</evidence>
<keyword evidence="2" id="KW-0812">Transmembrane</keyword>
<dbReference type="RefSeq" id="WP_191174470.1">
    <property type="nucleotide sequence ID" value="NZ_JACWMW010000001.1"/>
</dbReference>
<proteinExistence type="predicted"/>
<evidence type="ECO:0000256" key="1">
    <source>
        <dbReference type="SAM" id="MobiDB-lite"/>
    </source>
</evidence>
<name>A0ABR7X1Y9_9SPHI</name>